<name>A0A7G7YLK2_9CORY</name>
<feature type="transmembrane region" description="Helical" evidence="13">
    <location>
        <begin position="249"/>
        <end position="270"/>
    </location>
</feature>
<sequence length="271" mass="31073">MIVLEYPVAFILTTWHWLLTTFFGMEATFAWLCSIPLLVATIRACLLPLIYRQYRSSRLLAHIRLDMRGLRAQYSDKKDQESQRQLRAKRREMQASVGYRVSDGCFPPLIQIPVIMGLYRLLLHIARPQEGLDAVHHGRGLLTGHDVSQFLHTTFSGIPLPAYVAMPPQRLDYLNVTSDEVFRVALPLIFVASVCTTANYIYSLRRSLRTIDYSVKASRILMRIMWCLAPIILLFPWFFGIFGPAPLAILIYWVCNNLWTAIQAVTVNALE</sequence>
<evidence type="ECO:0000256" key="12">
    <source>
        <dbReference type="RuleBase" id="RU003945"/>
    </source>
</evidence>
<evidence type="ECO:0000256" key="5">
    <source>
        <dbReference type="ARBA" id="ARBA00022989"/>
    </source>
</evidence>
<comment type="similarity">
    <text evidence="2">Belongs to the OXA1/ALB3/YidC family. Type 1 subfamily.</text>
</comment>
<dbReference type="KEGG" id="cans:GP473_00475"/>
<dbReference type="Proteomes" id="UP000515275">
    <property type="component" value="Chromosome"/>
</dbReference>
<dbReference type="PANTHER" id="PTHR12428:SF65">
    <property type="entry name" value="CYTOCHROME C OXIDASE ASSEMBLY PROTEIN COX18, MITOCHONDRIAL"/>
    <property type="match status" value="1"/>
</dbReference>
<dbReference type="Pfam" id="PF02096">
    <property type="entry name" value="60KD_IMP"/>
    <property type="match status" value="1"/>
</dbReference>
<gene>
    <name evidence="15" type="primary">yidC</name>
    <name evidence="15" type="ORF">GP473_00475</name>
</gene>
<evidence type="ECO:0000313" key="16">
    <source>
        <dbReference type="Proteomes" id="UP000515275"/>
    </source>
</evidence>
<organism evidence="15 16">
    <name type="scientific">Corynebacterium anserum</name>
    <dbReference type="NCBI Taxonomy" id="2684406"/>
    <lineage>
        <taxon>Bacteria</taxon>
        <taxon>Bacillati</taxon>
        <taxon>Actinomycetota</taxon>
        <taxon>Actinomycetes</taxon>
        <taxon>Mycobacteriales</taxon>
        <taxon>Corynebacteriaceae</taxon>
        <taxon>Corynebacterium</taxon>
    </lineage>
</organism>
<dbReference type="EMBL" id="CP046883">
    <property type="protein sequence ID" value="QNH95372.1"/>
    <property type="molecule type" value="Genomic_DNA"/>
</dbReference>
<keyword evidence="6 13" id="KW-0472">Membrane</keyword>
<evidence type="ECO:0000256" key="1">
    <source>
        <dbReference type="ARBA" id="ARBA00004141"/>
    </source>
</evidence>
<keyword evidence="4 12" id="KW-0812">Transmembrane</keyword>
<dbReference type="NCBIfam" id="TIGR03592">
    <property type="entry name" value="yidC_oxa1_cterm"/>
    <property type="match status" value="1"/>
</dbReference>
<accession>A0A7G7YLK2</accession>
<dbReference type="GO" id="GO:0051205">
    <property type="term" value="P:protein insertion into membrane"/>
    <property type="evidence" value="ECO:0007669"/>
    <property type="project" value="TreeGrafter"/>
</dbReference>
<comment type="subunit">
    <text evidence="8">Interacts with the Sec translocase complex via SecD. Specifically interacts with transmembrane segments of nascent integral membrane proteins during membrane integration.</text>
</comment>
<evidence type="ECO:0000256" key="2">
    <source>
        <dbReference type="ARBA" id="ARBA00010527"/>
    </source>
</evidence>
<evidence type="ECO:0000256" key="7">
    <source>
        <dbReference type="ARBA" id="ARBA00025034"/>
    </source>
</evidence>
<proteinExistence type="inferred from homology"/>
<evidence type="ECO:0000256" key="9">
    <source>
        <dbReference type="ARBA" id="ARBA00031538"/>
    </source>
</evidence>
<evidence type="ECO:0000256" key="10">
    <source>
        <dbReference type="ARBA" id="ARBA00033245"/>
    </source>
</evidence>
<dbReference type="GO" id="GO:0032977">
    <property type="term" value="F:membrane insertase activity"/>
    <property type="evidence" value="ECO:0007669"/>
    <property type="project" value="InterPro"/>
</dbReference>
<dbReference type="GO" id="GO:0016020">
    <property type="term" value="C:membrane"/>
    <property type="evidence" value="ECO:0007669"/>
    <property type="project" value="UniProtKB-SubCell"/>
</dbReference>
<dbReference type="AlphaFoldDB" id="A0A7G7YLK2"/>
<evidence type="ECO:0000256" key="11">
    <source>
        <dbReference type="ARBA" id="ARBA00033342"/>
    </source>
</evidence>
<feature type="transmembrane region" description="Helical" evidence="13">
    <location>
        <begin position="29"/>
        <end position="51"/>
    </location>
</feature>
<keyword evidence="16" id="KW-1185">Reference proteome</keyword>
<dbReference type="RefSeq" id="WP_186276941.1">
    <property type="nucleotide sequence ID" value="NZ_CP046883.1"/>
</dbReference>
<evidence type="ECO:0000256" key="3">
    <source>
        <dbReference type="ARBA" id="ARBA00015325"/>
    </source>
</evidence>
<feature type="transmembrane region" description="Helical" evidence="13">
    <location>
        <begin position="223"/>
        <end position="243"/>
    </location>
</feature>
<feature type="transmembrane region" description="Helical" evidence="13">
    <location>
        <begin position="97"/>
        <end position="119"/>
    </location>
</feature>
<evidence type="ECO:0000259" key="14">
    <source>
        <dbReference type="Pfam" id="PF02096"/>
    </source>
</evidence>
<keyword evidence="5 13" id="KW-1133">Transmembrane helix</keyword>
<evidence type="ECO:0000256" key="13">
    <source>
        <dbReference type="SAM" id="Phobius"/>
    </source>
</evidence>
<evidence type="ECO:0000313" key="15">
    <source>
        <dbReference type="EMBL" id="QNH95372.1"/>
    </source>
</evidence>
<evidence type="ECO:0000256" key="6">
    <source>
        <dbReference type="ARBA" id="ARBA00023136"/>
    </source>
</evidence>
<feature type="transmembrane region" description="Helical" evidence="13">
    <location>
        <begin position="181"/>
        <end position="202"/>
    </location>
</feature>
<evidence type="ECO:0000256" key="4">
    <source>
        <dbReference type="ARBA" id="ARBA00022692"/>
    </source>
</evidence>
<protein>
    <recommendedName>
        <fullName evidence="3">Membrane protein insertase YidC</fullName>
    </recommendedName>
    <alternativeName>
        <fullName evidence="11">Foldase YidC</fullName>
    </alternativeName>
    <alternativeName>
        <fullName evidence="10">Membrane integrase YidC</fullName>
    </alternativeName>
    <alternativeName>
        <fullName evidence="9">Membrane protein YidC</fullName>
    </alternativeName>
</protein>
<feature type="domain" description="Membrane insertase YidC/Oxa/ALB C-terminal" evidence="14">
    <location>
        <begin position="31"/>
        <end position="268"/>
    </location>
</feature>
<dbReference type="PANTHER" id="PTHR12428">
    <property type="entry name" value="OXA1"/>
    <property type="match status" value="1"/>
</dbReference>
<comment type="subcellular location">
    <subcellularLocation>
        <location evidence="1 12">Membrane</location>
        <topology evidence="1 12">Multi-pass membrane protein</topology>
    </subcellularLocation>
</comment>
<evidence type="ECO:0000256" key="8">
    <source>
        <dbReference type="ARBA" id="ARBA00026028"/>
    </source>
</evidence>
<dbReference type="InterPro" id="IPR028055">
    <property type="entry name" value="YidC/Oxa/ALB_C"/>
</dbReference>
<reference evidence="15 16" key="1">
    <citation type="submission" date="2019-12" db="EMBL/GenBank/DDBJ databases">
        <title>Corynebacterium sp. nov., isolated from feces of the Anser Albifrons in China.</title>
        <authorList>
            <person name="Liu Q."/>
        </authorList>
    </citation>
    <scope>NUCLEOTIDE SEQUENCE [LARGE SCALE GENOMIC DNA]</scope>
    <source>
        <strain evidence="15 16">23H37-10</strain>
    </source>
</reference>
<dbReference type="InterPro" id="IPR001708">
    <property type="entry name" value="YidC/ALB3/OXA1/COX18"/>
</dbReference>
<comment type="function">
    <text evidence="7">Required for the insertion and/or proper folding and/or complex formation of integral membrane proteins into the membrane. Involved in integration of membrane proteins that insert both dependently and independently of the Sec translocase complex, as well as at least some lipoproteins. Aids folding of multispanning membrane proteins.</text>
</comment>